<feature type="compositionally biased region" description="Acidic residues" evidence="1">
    <location>
        <begin position="241"/>
        <end position="250"/>
    </location>
</feature>
<keyword evidence="2" id="KW-0472">Membrane</keyword>
<organism evidence="4 5">
    <name type="scientific">Exobacillus caeni</name>
    <dbReference type="NCBI Taxonomy" id="2574798"/>
    <lineage>
        <taxon>Bacteria</taxon>
        <taxon>Bacillati</taxon>
        <taxon>Bacillota</taxon>
        <taxon>Bacilli</taxon>
        <taxon>Bacillales</taxon>
        <taxon>Guptibacillaceae</taxon>
        <taxon>Exobacillus</taxon>
    </lineage>
</organism>
<accession>A0A5R9EX20</accession>
<evidence type="ECO:0000256" key="1">
    <source>
        <dbReference type="SAM" id="MobiDB-lite"/>
    </source>
</evidence>
<keyword evidence="2" id="KW-1133">Transmembrane helix</keyword>
<comment type="caution">
    <text evidence="4">The sequence shown here is derived from an EMBL/GenBank/DDBJ whole genome shotgun (WGS) entry which is preliminary data.</text>
</comment>
<dbReference type="Proteomes" id="UP000308230">
    <property type="component" value="Unassembled WGS sequence"/>
</dbReference>
<dbReference type="PANTHER" id="PTHR21666:SF291">
    <property type="entry name" value="STAGE II SPORULATION PROTEIN Q"/>
    <property type="match status" value="1"/>
</dbReference>
<dbReference type="Pfam" id="PF01551">
    <property type="entry name" value="Peptidase_M23"/>
    <property type="match status" value="1"/>
</dbReference>
<dbReference type="OrthoDB" id="2050153at2"/>
<name>A0A5R9EX20_9BACL</name>
<dbReference type="InterPro" id="IPR050570">
    <property type="entry name" value="Cell_wall_metabolism_enzyme"/>
</dbReference>
<keyword evidence="5" id="KW-1185">Reference proteome</keyword>
<feature type="compositionally biased region" description="Acidic residues" evidence="1">
    <location>
        <begin position="264"/>
        <end position="284"/>
    </location>
</feature>
<evidence type="ECO:0000313" key="4">
    <source>
        <dbReference type="EMBL" id="TLS35812.1"/>
    </source>
</evidence>
<keyword evidence="2" id="KW-0812">Transmembrane</keyword>
<dbReference type="GO" id="GO:0004222">
    <property type="term" value="F:metalloendopeptidase activity"/>
    <property type="evidence" value="ECO:0007669"/>
    <property type="project" value="TreeGrafter"/>
</dbReference>
<feature type="domain" description="M23ase beta-sheet core" evidence="3">
    <location>
        <begin position="126"/>
        <end position="223"/>
    </location>
</feature>
<dbReference type="EMBL" id="SWLG01000016">
    <property type="protein sequence ID" value="TLS35812.1"/>
    <property type="molecule type" value="Genomic_DNA"/>
</dbReference>
<dbReference type="CDD" id="cd12797">
    <property type="entry name" value="M23_peptidase"/>
    <property type="match status" value="1"/>
</dbReference>
<dbReference type="AlphaFoldDB" id="A0A5R9EX20"/>
<evidence type="ECO:0000259" key="3">
    <source>
        <dbReference type="Pfam" id="PF01551"/>
    </source>
</evidence>
<feature type="transmembrane region" description="Helical" evidence="2">
    <location>
        <begin position="32"/>
        <end position="52"/>
    </location>
</feature>
<dbReference type="SUPFAM" id="SSF51261">
    <property type="entry name" value="Duplicated hybrid motif"/>
    <property type="match status" value="1"/>
</dbReference>
<protein>
    <submittedName>
        <fullName evidence="4">M23 family peptidase</fullName>
    </submittedName>
</protein>
<gene>
    <name evidence="4" type="ORF">FCL54_18525</name>
</gene>
<sequence>MVAEVMNKMGDEKRTPIERSPSKWQKFARKRWVFPAMYLGLAAIVLTTVLWMQGGDDQAQDLTEMNSDRSAYDDNEKAIPVSNANEVFSVPADGDVYVTKQFYDTEASAEEQEAALVFYNNTYYQNSGLDYALKNGESFDVVAAMSGKVVKATEDALLGNVVHIEHEDGVTTVYESLGELSVSEGDAVKQGEKLGTAGENKFNADAGTHLHFEVRKEGQPVNPLDVLNQPLSSVKAKEQASDEEVQAEQDAEQKTNVDQGTDGQEVDQDTEDQETVDPAEELETVDPAGDQEPVDQQETE</sequence>
<dbReference type="InterPro" id="IPR016047">
    <property type="entry name" value="M23ase_b-sheet_dom"/>
</dbReference>
<proteinExistence type="predicted"/>
<dbReference type="PANTHER" id="PTHR21666">
    <property type="entry name" value="PEPTIDASE-RELATED"/>
    <property type="match status" value="1"/>
</dbReference>
<evidence type="ECO:0000313" key="5">
    <source>
        <dbReference type="Proteomes" id="UP000308230"/>
    </source>
</evidence>
<dbReference type="Gene3D" id="2.70.70.10">
    <property type="entry name" value="Glucose Permease (Domain IIA)"/>
    <property type="match status" value="1"/>
</dbReference>
<evidence type="ECO:0000256" key="2">
    <source>
        <dbReference type="SAM" id="Phobius"/>
    </source>
</evidence>
<feature type="region of interest" description="Disordered" evidence="1">
    <location>
        <begin position="233"/>
        <end position="300"/>
    </location>
</feature>
<dbReference type="InterPro" id="IPR011055">
    <property type="entry name" value="Dup_hybrid_motif"/>
</dbReference>
<reference evidence="4 5" key="1">
    <citation type="submission" date="2019-04" db="EMBL/GenBank/DDBJ databases">
        <title>Bacillus caeni sp. nov., a bacterium isolated from mangrove sediment.</title>
        <authorList>
            <person name="Huang H."/>
            <person name="Mo K."/>
            <person name="Hu Y."/>
        </authorList>
    </citation>
    <scope>NUCLEOTIDE SEQUENCE [LARGE SCALE GENOMIC DNA]</scope>
    <source>
        <strain evidence="4 5">HB172195</strain>
    </source>
</reference>